<dbReference type="GO" id="GO:0006310">
    <property type="term" value="P:DNA recombination"/>
    <property type="evidence" value="ECO:0007669"/>
    <property type="project" value="UniProtKB-KW"/>
</dbReference>
<dbReference type="OrthoDB" id="6118340at2759"/>
<dbReference type="PANTHER" id="PTHR46963">
    <property type="entry name" value="SIMILAR TO RIKEN CDNA E130308A19"/>
    <property type="match status" value="1"/>
</dbReference>
<dbReference type="AlphaFoldDB" id="A0A8S3UZZ4"/>
<gene>
    <name evidence="3" type="ORF">MEDL_58824</name>
</gene>
<dbReference type="SUPFAM" id="SSF56349">
    <property type="entry name" value="DNA breaking-rejoining enzymes"/>
    <property type="match status" value="1"/>
</dbReference>
<protein>
    <recommendedName>
        <fullName evidence="2">Tyr recombinase domain-containing protein</fullName>
    </recommendedName>
</protein>
<dbReference type="Pfam" id="PF00589">
    <property type="entry name" value="Phage_integrase"/>
    <property type="match status" value="1"/>
</dbReference>
<name>A0A8S3UZZ4_MYTED</name>
<dbReference type="InterPro" id="IPR002104">
    <property type="entry name" value="Integrase_catalytic"/>
</dbReference>
<dbReference type="Proteomes" id="UP000683360">
    <property type="component" value="Unassembled WGS sequence"/>
</dbReference>
<dbReference type="PANTHER" id="PTHR46963:SF2">
    <property type="match status" value="1"/>
</dbReference>
<dbReference type="GO" id="GO:0003677">
    <property type="term" value="F:DNA binding"/>
    <property type="evidence" value="ECO:0007669"/>
    <property type="project" value="InterPro"/>
</dbReference>
<evidence type="ECO:0000256" key="1">
    <source>
        <dbReference type="ARBA" id="ARBA00023172"/>
    </source>
</evidence>
<dbReference type="GO" id="GO:0015074">
    <property type="term" value="P:DNA integration"/>
    <property type="evidence" value="ECO:0007669"/>
    <property type="project" value="InterPro"/>
</dbReference>
<keyword evidence="4" id="KW-1185">Reference proteome</keyword>
<organism evidence="3 4">
    <name type="scientific">Mytilus edulis</name>
    <name type="common">Blue mussel</name>
    <dbReference type="NCBI Taxonomy" id="6550"/>
    <lineage>
        <taxon>Eukaryota</taxon>
        <taxon>Metazoa</taxon>
        <taxon>Spiralia</taxon>
        <taxon>Lophotrochozoa</taxon>
        <taxon>Mollusca</taxon>
        <taxon>Bivalvia</taxon>
        <taxon>Autobranchia</taxon>
        <taxon>Pteriomorphia</taxon>
        <taxon>Mytilida</taxon>
        <taxon>Mytiloidea</taxon>
        <taxon>Mytilidae</taxon>
        <taxon>Mytilinae</taxon>
        <taxon>Mytilus</taxon>
    </lineage>
</organism>
<evidence type="ECO:0000259" key="2">
    <source>
        <dbReference type="Pfam" id="PF00589"/>
    </source>
</evidence>
<sequence>MFGCPPKVGLASSPIPTELLQTLQQEEDLNFEMTTRHHGLVSQSSNEDLVAQDYQLVTSVNQISAIPVVNSSLPDSQPTSEISDTSDRQPIFETQDSQQSSYFEAALLDIIVPQSNSVDDETLNEVQCLQYERECNKCSAFFQTDSILQICCDICVRSECIQRERHASGSNLSKQAEKMVARSNQILRPVQVGDNVTVPIPSVDRGRGDPRNLLCIVLEHDQTNDQFKLGSKDGILNGSYSRNQFTFSPIHSLALQDANTLVELSVREAARQQSIGDGQGFLKCACKTGCTIMAGNAGEGNSFARQSKFPKITPRKLDRGVKSGAEMMDILVDDIMRYESLAEMDEIMVLDALIHGDKVENTDNVLELVELEVMPIKEVPVSDAQGVVATAEEEVLPQVSNTRYKSVTLEDTDKFLQNNKNKNTTYKTNSDLKMFYDWCRSNGKLRFVEDVPAEELDVLLSRVRRKDGEEYEPGTLTGVQNSIDRHLKDNKSMIDIKKDKLFDHSRKILETKRKELKGQGKGNKKNRAEAVEPEDVKLLYNKQILGAANPTSLLNTVWFNNGVFFAFRGRQEHSTLLLGDLEIKKNAKGLEFVEFNERTTKTRTGAKAGDERPVAPKVFAQEDNDNCPPSTIRKNKLGEMMKMMANQAQLSGRKVNHSTRKTFASSLLQSERPITEVAQLGGWKSVSTLTHYNTPSIKQQNMASNIIAQTAIPDLNEDTNSINEHSSNIENADVTCNTAVRDENFNITDDITVERYCTPSQLHSVNSNTLAVKNRQETNPFNILCGASVTGGTVNINIFSGKRKFESSQE</sequence>
<dbReference type="Gene3D" id="1.10.443.10">
    <property type="entry name" value="Intergrase catalytic core"/>
    <property type="match status" value="1"/>
</dbReference>
<accession>A0A8S3UZZ4</accession>
<evidence type="ECO:0000313" key="4">
    <source>
        <dbReference type="Proteomes" id="UP000683360"/>
    </source>
</evidence>
<dbReference type="InterPro" id="IPR011010">
    <property type="entry name" value="DNA_brk_join_enz"/>
</dbReference>
<proteinExistence type="predicted"/>
<evidence type="ECO:0000313" key="3">
    <source>
        <dbReference type="EMBL" id="CAG2246875.1"/>
    </source>
</evidence>
<feature type="domain" description="Tyr recombinase" evidence="2">
    <location>
        <begin position="618"/>
        <end position="695"/>
    </location>
</feature>
<dbReference type="InterPro" id="IPR013762">
    <property type="entry name" value="Integrase-like_cat_sf"/>
</dbReference>
<dbReference type="EMBL" id="CAJPWZ010002885">
    <property type="protein sequence ID" value="CAG2246875.1"/>
    <property type="molecule type" value="Genomic_DNA"/>
</dbReference>
<dbReference type="InterPro" id="IPR042838">
    <property type="entry name" value="KIAA1958"/>
</dbReference>
<reference evidence="3" key="1">
    <citation type="submission" date="2021-03" db="EMBL/GenBank/DDBJ databases">
        <authorList>
            <person name="Bekaert M."/>
        </authorList>
    </citation>
    <scope>NUCLEOTIDE SEQUENCE</scope>
</reference>
<keyword evidence="1" id="KW-0233">DNA recombination</keyword>
<comment type="caution">
    <text evidence="3">The sequence shown here is derived from an EMBL/GenBank/DDBJ whole genome shotgun (WGS) entry which is preliminary data.</text>
</comment>